<dbReference type="GO" id="GO:0034472">
    <property type="term" value="P:snRNA 3'-end processing"/>
    <property type="evidence" value="ECO:0007669"/>
    <property type="project" value="TreeGrafter"/>
</dbReference>
<keyword evidence="5 8" id="KW-0863">Zinc-finger</keyword>
<dbReference type="GO" id="GO:0160232">
    <property type="term" value="C:INTAC complex"/>
    <property type="evidence" value="ECO:0007669"/>
    <property type="project" value="UniProtKB-ARBA"/>
</dbReference>
<keyword evidence="7" id="KW-0539">Nucleus</keyword>
<comment type="caution">
    <text evidence="11">The sequence shown here is derived from an EMBL/GenBank/DDBJ whole genome shotgun (WGS) entry which is preliminary data.</text>
</comment>
<dbReference type="PANTHER" id="PTHR13415">
    <property type="entry name" value="NUCLEAR FACTOR-RELATED"/>
    <property type="match status" value="1"/>
</dbReference>
<name>A0AAV4SJ38_CAEEX</name>
<dbReference type="Pfam" id="PF00628">
    <property type="entry name" value="PHD"/>
    <property type="match status" value="1"/>
</dbReference>
<protein>
    <recommendedName>
        <fullName evidence="3">Integrator complex subunit 12</fullName>
    </recommendedName>
</protein>
<dbReference type="PROSITE" id="PS50016">
    <property type="entry name" value="ZF_PHD_2"/>
    <property type="match status" value="1"/>
</dbReference>
<accession>A0AAV4SJ38</accession>
<feature type="compositionally biased region" description="Polar residues" evidence="9">
    <location>
        <begin position="291"/>
        <end position="308"/>
    </location>
</feature>
<dbReference type="EMBL" id="BPLR01009525">
    <property type="protein sequence ID" value="GIY32577.1"/>
    <property type="molecule type" value="Genomic_DNA"/>
</dbReference>
<dbReference type="InterPro" id="IPR019786">
    <property type="entry name" value="Zinc_finger_PHD-type_CS"/>
</dbReference>
<feature type="domain" description="PHD-type" evidence="10">
    <location>
        <begin position="220"/>
        <end position="275"/>
    </location>
</feature>
<feature type="compositionally biased region" description="Low complexity" evidence="9">
    <location>
        <begin position="393"/>
        <end position="403"/>
    </location>
</feature>
<dbReference type="GO" id="GO:0032039">
    <property type="term" value="C:integrator complex"/>
    <property type="evidence" value="ECO:0007669"/>
    <property type="project" value="UniProtKB-ARBA"/>
</dbReference>
<feature type="compositionally biased region" description="Low complexity" evidence="9">
    <location>
        <begin position="364"/>
        <end position="374"/>
    </location>
</feature>
<dbReference type="Proteomes" id="UP001054945">
    <property type="component" value="Unassembled WGS sequence"/>
</dbReference>
<dbReference type="InterPro" id="IPR019787">
    <property type="entry name" value="Znf_PHD-finger"/>
</dbReference>
<evidence type="ECO:0000256" key="6">
    <source>
        <dbReference type="ARBA" id="ARBA00022833"/>
    </source>
</evidence>
<dbReference type="SMART" id="SM00249">
    <property type="entry name" value="PHD"/>
    <property type="match status" value="1"/>
</dbReference>
<feature type="region of interest" description="Disordered" evidence="9">
    <location>
        <begin position="364"/>
        <end position="403"/>
    </location>
</feature>
<comment type="similarity">
    <text evidence="2">Belongs to the Integrator subunit 12 family.</text>
</comment>
<dbReference type="InterPro" id="IPR013083">
    <property type="entry name" value="Znf_RING/FYVE/PHD"/>
</dbReference>
<feature type="region of interest" description="Disordered" evidence="9">
    <location>
        <begin position="450"/>
        <end position="477"/>
    </location>
</feature>
<reference evidence="11 12" key="1">
    <citation type="submission" date="2021-06" db="EMBL/GenBank/DDBJ databases">
        <title>Caerostris extrusa draft genome.</title>
        <authorList>
            <person name="Kono N."/>
            <person name="Arakawa K."/>
        </authorList>
    </citation>
    <scope>NUCLEOTIDE SEQUENCE [LARGE SCALE GENOMIC DNA]</scope>
</reference>
<evidence type="ECO:0000256" key="9">
    <source>
        <dbReference type="SAM" id="MobiDB-lite"/>
    </source>
</evidence>
<keyword evidence="4" id="KW-0479">Metal-binding</keyword>
<proteinExistence type="inferred from homology"/>
<dbReference type="CDD" id="cd15501">
    <property type="entry name" value="PHD_Int12"/>
    <property type="match status" value="1"/>
</dbReference>
<evidence type="ECO:0000256" key="8">
    <source>
        <dbReference type="PROSITE-ProRule" id="PRU00146"/>
    </source>
</evidence>
<gene>
    <name evidence="11" type="primary">INTS12</name>
    <name evidence="11" type="ORF">CEXT_461121</name>
</gene>
<comment type="subcellular location">
    <subcellularLocation>
        <location evidence="1">Nucleus</location>
    </subcellularLocation>
</comment>
<evidence type="ECO:0000259" key="10">
    <source>
        <dbReference type="PROSITE" id="PS50016"/>
    </source>
</evidence>
<evidence type="ECO:0000313" key="11">
    <source>
        <dbReference type="EMBL" id="GIY32577.1"/>
    </source>
</evidence>
<evidence type="ECO:0000313" key="12">
    <source>
        <dbReference type="Proteomes" id="UP001054945"/>
    </source>
</evidence>
<feature type="compositionally biased region" description="Basic and acidic residues" evidence="9">
    <location>
        <begin position="132"/>
        <end position="161"/>
    </location>
</feature>
<dbReference type="Gene3D" id="3.30.40.10">
    <property type="entry name" value="Zinc/RING finger domain, C3HC4 (zinc finger)"/>
    <property type="match status" value="1"/>
</dbReference>
<dbReference type="InterPro" id="IPR001965">
    <property type="entry name" value="Znf_PHD"/>
</dbReference>
<feature type="region of interest" description="Disordered" evidence="9">
    <location>
        <begin position="287"/>
        <end position="315"/>
    </location>
</feature>
<feature type="region of interest" description="Disordered" evidence="9">
    <location>
        <begin position="115"/>
        <end position="205"/>
    </location>
</feature>
<organism evidence="11 12">
    <name type="scientific">Caerostris extrusa</name>
    <name type="common">Bark spider</name>
    <name type="synonym">Caerostris bankana</name>
    <dbReference type="NCBI Taxonomy" id="172846"/>
    <lineage>
        <taxon>Eukaryota</taxon>
        <taxon>Metazoa</taxon>
        <taxon>Ecdysozoa</taxon>
        <taxon>Arthropoda</taxon>
        <taxon>Chelicerata</taxon>
        <taxon>Arachnida</taxon>
        <taxon>Araneae</taxon>
        <taxon>Araneomorphae</taxon>
        <taxon>Entelegynae</taxon>
        <taxon>Araneoidea</taxon>
        <taxon>Araneidae</taxon>
        <taxon>Caerostris</taxon>
    </lineage>
</organism>
<dbReference type="AlphaFoldDB" id="A0AAV4SJ38"/>
<evidence type="ECO:0000256" key="7">
    <source>
        <dbReference type="ARBA" id="ARBA00023242"/>
    </source>
</evidence>
<evidence type="ECO:0000256" key="3">
    <source>
        <dbReference type="ARBA" id="ARBA00016814"/>
    </source>
</evidence>
<dbReference type="FunFam" id="3.30.40.10:FF:000101">
    <property type="entry name" value="Integrator complex subunit 12"/>
    <property type="match status" value="1"/>
</dbReference>
<evidence type="ECO:0000256" key="4">
    <source>
        <dbReference type="ARBA" id="ARBA00022723"/>
    </source>
</evidence>
<keyword evidence="12" id="KW-1185">Reference proteome</keyword>
<feature type="compositionally biased region" description="Low complexity" evidence="9">
    <location>
        <begin position="450"/>
        <end position="464"/>
    </location>
</feature>
<sequence>MKYLSIAANYMRHGKSEQVNRFYKTENPHDNMATDIGPREKVLSFKPSQYISIMTSFDLDPNFVKGLKFLHSKHPDSTAQLKDLVDEVIAQSKQNVHLKDRYTAIKLEDSKLHIKKASRETSDSSVFSSKYASEERDRKAERKQLEKSKQDNSEIEAKIPKLEPPQVCSPSYPSSPPPLDQYVTKKEEESNSSDENQLSGKFMGSSDENLAADEFAMEIGLACVICKSLDVTQGNQLIECQECHNLYHQECHKPPATDDYNDPRRVWYCAKCVKSMKKIATKTQKTAKSGVATSSKESTIQLKSTRSEGSPPAAMLPFKRPELKMFKRGNNNVIQTTLSQGSSQTANKPIGLAGLAANFGGRTSSSTSSLASSTRGTKAAVSGGGQKSHVPFSSSSTKASSLSGASLSKSASSLASFQSSGASQSSAGAKAAAPAAKGLSLLSVAVASASRGASSAPSGNGNSGHKAPSCSPLMSADKRLQIMKKKASKMQERRRLSNK</sequence>
<dbReference type="GO" id="GO:0160240">
    <property type="term" value="P:RNA polymerase II transcription initiation surveillance"/>
    <property type="evidence" value="ECO:0007669"/>
    <property type="project" value="UniProtKB-ARBA"/>
</dbReference>
<dbReference type="SUPFAM" id="SSF57903">
    <property type="entry name" value="FYVE/PHD zinc finger"/>
    <property type="match status" value="1"/>
</dbReference>
<evidence type="ECO:0000256" key="1">
    <source>
        <dbReference type="ARBA" id="ARBA00004123"/>
    </source>
</evidence>
<dbReference type="GO" id="GO:0008270">
    <property type="term" value="F:zinc ion binding"/>
    <property type="evidence" value="ECO:0007669"/>
    <property type="project" value="UniProtKB-KW"/>
</dbReference>
<dbReference type="PROSITE" id="PS01359">
    <property type="entry name" value="ZF_PHD_1"/>
    <property type="match status" value="1"/>
</dbReference>
<dbReference type="InterPro" id="IPR039054">
    <property type="entry name" value="Int12_PHD"/>
</dbReference>
<dbReference type="InterPro" id="IPR051776">
    <property type="entry name" value="Integrator_subunit_12"/>
</dbReference>
<keyword evidence="6" id="KW-0862">Zinc</keyword>
<evidence type="ECO:0000256" key="2">
    <source>
        <dbReference type="ARBA" id="ARBA00006009"/>
    </source>
</evidence>
<dbReference type="InterPro" id="IPR011011">
    <property type="entry name" value="Znf_FYVE_PHD"/>
</dbReference>
<evidence type="ECO:0000256" key="5">
    <source>
        <dbReference type="ARBA" id="ARBA00022771"/>
    </source>
</evidence>
<dbReference type="PANTHER" id="PTHR13415:SF2">
    <property type="entry name" value="INTEGRATOR COMPLEX SUBUNIT 12"/>
    <property type="match status" value="1"/>
</dbReference>